<feature type="region of interest" description="Disordered" evidence="1">
    <location>
        <begin position="110"/>
        <end position="135"/>
    </location>
</feature>
<feature type="region of interest" description="Disordered" evidence="1">
    <location>
        <begin position="171"/>
        <end position="199"/>
    </location>
</feature>
<accession>A0A0A9YE10</accession>
<feature type="region of interest" description="Disordered" evidence="1">
    <location>
        <begin position="1"/>
        <end position="26"/>
    </location>
</feature>
<proteinExistence type="predicted"/>
<dbReference type="EMBL" id="GBRD01018178">
    <property type="protein sequence ID" value="JAG47649.1"/>
    <property type="molecule type" value="Transcribed_RNA"/>
</dbReference>
<dbReference type="EMBL" id="GBHO01015872">
    <property type="protein sequence ID" value="JAG27732.1"/>
    <property type="molecule type" value="Transcribed_RNA"/>
</dbReference>
<name>A0A0A9YE10_LYGHE</name>
<protein>
    <submittedName>
        <fullName evidence="2">Kinesin-like protein KIF16B</fullName>
    </submittedName>
</protein>
<evidence type="ECO:0000256" key="1">
    <source>
        <dbReference type="SAM" id="MobiDB-lite"/>
    </source>
</evidence>
<reference evidence="4" key="3">
    <citation type="submission" date="2014-09" db="EMBL/GenBank/DDBJ databases">
        <authorList>
            <person name="Magalhaes I.L.F."/>
            <person name="Oliveira U."/>
            <person name="Santos F.R."/>
            <person name="Vidigal T.H.D.A."/>
            <person name="Brescovit A.D."/>
            <person name="Santos A.J."/>
        </authorList>
    </citation>
    <scope>NUCLEOTIDE SEQUENCE</scope>
</reference>
<evidence type="ECO:0000313" key="3">
    <source>
        <dbReference type="EMBL" id="JAG27732.1"/>
    </source>
</evidence>
<reference evidence="2" key="1">
    <citation type="journal article" date="2014" name="PLoS ONE">
        <title>Transcriptome-Based Identification of ABC Transporters in the Western Tarnished Plant Bug Lygus hesperus.</title>
        <authorList>
            <person name="Hull J.J."/>
            <person name="Chaney K."/>
            <person name="Geib S.M."/>
            <person name="Fabrick J.A."/>
            <person name="Brent C.S."/>
            <person name="Walsh D."/>
            <person name="Lavine L.C."/>
        </authorList>
    </citation>
    <scope>NUCLEOTIDE SEQUENCE</scope>
</reference>
<gene>
    <name evidence="2" type="primary">Kif16b_1</name>
    <name evidence="3" type="synonym">Kif16b_0</name>
    <name evidence="2" type="ORF">CM83_19676</name>
    <name evidence="3" type="ORF">CM83_19678</name>
</gene>
<dbReference type="EMBL" id="GBRD01018179">
    <property type="protein sequence ID" value="JAG47648.1"/>
    <property type="molecule type" value="Transcribed_RNA"/>
</dbReference>
<reference evidence="2" key="2">
    <citation type="submission" date="2014-07" db="EMBL/GenBank/DDBJ databases">
        <authorList>
            <person name="Hull J."/>
        </authorList>
    </citation>
    <scope>NUCLEOTIDE SEQUENCE</scope>
</reference>
<dbReference type="EMBL" id="GBHO01015874">
    <property type="protein sequence ID" value="JAG27730.1"/>
    <property type="molecule type" value="Transcribed_RNA"/>
</dbReference>
<sequence>MSRRKISPHGRTSDRKIRAEDSSDDMRRYQECAKKLDECSKNLLRLCQVSGGIDNLHDDDIERAANEIMRTEEQEAKKIAAELLHQKGLLHKNAQEPEVSGVSYLNLEDCESSPRSGGTPKSNRSSPGRGPDYEVLKTSKNMQDQSAPDQGPIIHKQVINQPPYAIFHCEERVPCPPSSPSNQHSTSGMTRRNPCTDLL</sequence>
<evidence type="ECO:0000313" key="2">
    <source>
        <dbReference type="EMBL" id="JAG27730.1"/>
    </source>
</evidence>
<feature type="compositionally biased region" description="Basic and acidic residues" evidence="1">
    <location>
        <begin position="11"/>
        <end position="26"/>
    </location>
</feature>
<feature type="compositionally biased region" description="Polar residues" evidence="1">
    <location>
        <begin position="180"/>
        <end position="190"/>
    </location>
</feature>
<feature type="compositionally biased region" description="Polar residues" evidence="1">
    <location>
        <begin position="113"/>
        <end position="126"/>
    </location>
</feature>
<dbReference type="AlphaFoldDB" id="A0A0A9YE10"/>
<evidence type="ECO:0000313" key="4">
    <source>
        <dbReference type="EMBL" id="JAG47648.1"/>
    </source>
</evidence>
<organism evidence="2">
    <name type="scientific">Lygus hesperus</name>
    <name type="common">Western plant bug</name>
    <dbReference type="NCBI Taxonomy" id="30085"/>
    <lineage>
        <taxon>Eukaryota</taxon>
        <taxon>Metazoa</taxon>
        <taxon>Ecdysozoa</taxon>
        <taxon>Arthropoda</taxon>
        <taxon>Hexapoda</taxon>
        <taxon>Insecta</taxon>
        <taxon>Pterygota</taxon>
        <taxon>Neoptera</taxon>
        <taxon>Paraneoptera</taxon>
        <taxon>Hemiptera</taxon>
        <taxon>Heteroptera</taxon>
        <taxon>Panheteroptera</taxon>
        <taxon>Cimicomorpha</taxon>
        <taxon>Miridae</taxon>
        <taxon>Mirini</taxon>
        <taxon>Lygus</taxon>
    </lineage>
</organism>